<proteinExistence type="predicted"/>
<keyword evidence="3" id="KW-1185">Reference proteome</keyword>
<name>A0AAN8X9L2_HALRR</name>
<evidence type="ECO:0000259" key="1">
    <source>
        <dbReference type="PROSITE" id="PS51111"/>
    </source>
</evidence>
<evidence type="ECO:0000313" key="3">
    <source>
        <dbReference type="Proteomes" id="UP001381693"/>
    </source>
</evidence>
<comment type="caution">
    <text evidence="2">The sequence shown here is derived from an EMBL/GenBank/DDBJ whole genome shotgun (WGS) entry which is preliminary data.</text>
</comment>
<dbReference type="GO" id="GO:0071897">
    <property type="term" value="P:DNA biosynthetic process"/>
    <property type="evidence" value="ECO:0007669"/>
    <property type="project" value="UniProtKB-ARBA"/>
</dbReference>
<feature type="domain" description="REJ" evidence="1">
    <location>
        <begin position="1"/>
        <end position="98"/>
    </location>
</feature>
<dbReference type="AlphaFoldDB" id="A0AAN8X9L2"/>
<dbReference type="SUPFAM" id="SSF56672">
    <property type="entry name" value="DNA/RNA polymerases"/>
    <property type="match status" value="1"/>
</dbReference>
<evidence type="ECO:0000313" key="2">
    <source>
        <dbReference type="EMBL" id="KAK7075479.1"/>
    </source>
</evidence>
<dbReference type="GO" id="GO:0016020">
    <property type="term" value="C:membrane"/>
    <property type="evidence" value="ECO:0007669"/>
    <property type="project" value="UniProtKB-SubCell"/>
</dbReference>
<dbReference type="PROSITE" id="PS51111">
    <property type="entry name" value="REJ"/>
    <property type="match status" value="1"/>
</dbReference>
<organism evidence="2 3">
    <name type="scientific">Halocaridina rubra</name>
    <name type="common">Hawaiian red shrimp</name>
    <dbReference type="NCBI Taxonomy" id="373956"/>
    <lineage>
        <taxon>Eukaryota</taxon>
        <taxon>Metazoa</taxon>
        <taxon>Ecdysozoa</taxon>
        <taxon>Arthropoda</taxon>
        <taxon>Crustacea</taxon>
        <taxon>Multicrustacea</taxon>
        <taxon>Malacostraca</taxon>
        <taxon>Eumalacostraca</taxon>
        <taxon>Eucarida</taxon>
        <taxon>Decapoda</taxon>
        <taxon>Pleocyemata</taxon>
        <taxon>Caridea</taxon>
        <taxon>Atyoidea</taxon>
        <taxon>Atyidae</taxon>
        <taxon>Halocaridina</taxon>
    </lineage>
</organism>
<accession>A0AAN8X9L2</accession>
<dbReference type="InterPro" id="IPR014010">
    <property type="entry name" value="REJ_dom"/>
</dbReference>
<reference evidence="2 3" key="1">
    <citation type="submission" date="2023-11" db="EMBL/GenBank/DDBJ databases">
        <title>Halocaridina rubra genome assembly.</title>
        <authorList>
            <person name="Smith C."/>
        </authorList>
    </citation>
    <scope>NUCLEOTIDE SEQUENCE [LARGE SCALE GENOMIC DNA]</scope>
    <source>
        <strain evidence="2">EP-1</strain>
        <tissue evidence="2">Whole</tissue>
    </source>
</reference>
<feature type="non-terminal residue" evidence="2">
    <location>
        <position position="1"/>
    </location>
</feature>
<protein>
    <recommendedName>
        <fullName evidence="1">REJ domain-containing protein</fullName>
    </recommendedName>
</protein>
<dbReference type="InterPro" id="IPR043502">
    <property type="entry name" value="DNA/RNA_pol_sf"/>
</dbReference>
<sequence length="98" mass="10780">RNLILRSITASSSQLVITHRNGATLSLSPQRIEVFVPWSSSHTSTIRSHCDTSPTSFAAIHSVAPSARYFIAADALCGYWQMELGEEDLDLTTFITPQ</sequence>
<dbReference type="Proteomes" id="UP001381693">
    <property type="component" value="Unassembled WGS sequence"/>
</dbReference>
<gene>
    <name evidence="2" type="ORF">SK128_022998</name>
</gene>
<dbReference type="EMBL" id="JAXCGZ010010577">
    <property type="protein sequence ID" value="KAK7075479.1"/>
    <property type="molecule type" value="Genomic_DNA"/>
</dbReference>